<sequence length="92" mass="10620">MARNSPLSIRKVIQLMQWKRRWNLHNLGLTTMKLIVARSRRLALFVNSILVHPSSDAFRKIPCSAKGKILQVAFIHLQPRFLVSKPSPKLCF</sequence>
<gene>
    <name evidence="1" type="ORF">EUGRSUZ_A00841</name>
</gene>
<evidence type="ECO:0000313" key="1">
    <source>
        <dbReference type="EMBL" id="KCW88453.1"/>
    </source>
</evidence>
<organism evidence="1">
    <name type="scientific">Eucalyptus grandis</name>
    <name type="common">Flooded gum</name>
    <dbReference type="NCBI Taxonomy" id="71139"/>
    <lineage>
        <taxon>Eukaryota</taxon>
        <taxon>Viridiplantae</taxon>
        <taxon>Streptophyta</taxon>
        <taxon>Embryophyta</taxon>
        <taxon>Tracheophyta</taxon>
        <taxon>Spermatophyta</taxon>
        <taxon>Magnoliopsida</taxon>
        <taxon>eudicotyledons</taxon>
        <taxon>Gunneridae</taxon>
        <taxon>Pentapetalae</taxon>
        <taxon>rosids</taxon>
        <taxon>malvids</taxon>
        <taxon>Myrtales</taxon>
        <taxon>Myrtaceae</taxon>
        <taxon>Myrtoideae</taxon>
        <taxon>Eucalypteae</taxon>
        <taxon>Eucalyptus</taxon>
    </lineage>
</organism>
<proteinExistence type="predicted"/>
<accession>A0A059DCJ2</accession>
<dbReference type="Gramene" id="KCW88453">
    <property type="protein sequence ID" value="KCW88453"/>
    <property type="gene ID" value="EUGRSUZ_A00841"/>
</dbReference>
<name>A0A059DCJ2_EUCGR</name>
<protein>
    <submittedName>
        <fullName evidence="1">Uncharacterized protein</fullName>
    </submittedName>
</protein>
<dbReference type="EMBL" id="KK198753">
    <property type="protein sequence ID" value="KCW88453.1"/>
    <property type="molecule type" value="Genomic_DNA"/>
</dbReference>
<dbReference type="AlphaFoldDB" id="A0A059DCJ2"/>
<reference evidence="1" key="1">
    <citation type="submission" date="2013-07" db="EMBL/GenBank/DDBJ databases">
        <title>The genome of Eucalyptus grandis.</title>
        <authorList>
            <person name="Schmutz J."/>
            <person name="Hayes R."/>
            <person name="Myburg A."/>
            <person name="Tuskan G."/>
            <person name="Grattapaglia D."/>
            <person name="Rokhsar D.S."/>
        </authorList>
    </citation>
    <scope>NUCLEOTIDE SEQUENCE</scope>
    <source>
        <tissue evidence="1">Leaf extractions</tissue>
    </source>
</reference>
<dbReference type="InParanoid" id="A0A059DCJ2"/>